<dbReference type="VEuPathDB" id="FungiDB:PSHT_03915"/>
<evidence type="ECO:0000313" key="5">
    <source>
        <dbReference type="EMBL" id="POW04471.1"/>
    </source>
</evidence>
<comment type="caution">
    <text evidence="5">The sequence shown here is derived from an EMBL/GenBank/DDBJ whole genome shotgun (WGS) entry which is preliminary data.</text>
</comment>
<organism evidence="5 6">
    <name type="scientific">Puccinia striiformis</name>
    <dbReference type="NCBI Taxonomy" id="27350"/>
    <lineage>
        <taxon>Eukaryota</taxon>
        <taxon>Fungi</taxon>
        <taxon>Dikarya</taxon>
        <taxon>Basidiomycota</taxon>
        <taxon>Pucciniomycotina</taxon>
        <taxon>Pucciniomycetes</taxon>
        <taxon>Pucciniales</taxon>
        <taxon>Pucciniaceae</taxon>
        <taxon>Puccinia</taxon>
    </lineage>
</organism>
<feature type="domain" description="G-patch" evidence="4">
    <location>
        <begin position="141"/>
        <end position="187"/>
    </location>
</feature>
<dbReference type="PANTHER" id="PTHR47251:SF1">
    <property type="entry name" value="FINGER DOMAIN PROTEIN, PUTATIVE (AFU_ORTHOLOGUE AFUA_3G04180)-RELATED"/>
    <property type="match status" value="1"/>
</dbReference>
<feature type="domain" description="C2H2-type" evidence="3">
    <location>
        <begin position="239"/>
        <end position="268"/>
    </location>
</feature>
<dbReference type="SMART" id="SM00443">
    <property type="entry name" value="G_patch"/>
    <property type="match status" value="1"/>
</dbReference>
<sequence>MTPLSQSFQHQFFKDVFSKRLVATCSEVSFEGNTPCLFSKLHDLVQHFIILFLLLHLFFRPHWPITILWLTQRTRSSSLSGSSSSGSSSSGYGSILSADEEEHPKEDQPDHKPQKNDNRSHSHDKNNSTNSSDHQGAKLGINNKGMQLLLKMGWVEGNGLGVGQKGRKDPIPTPAQTPLLGLGKATQDAYMLSSAISKPKELESIVIARETEEAKVKREEKVKEVQNRVVEREDRLKTFHCQVCDKGYTTITQFEEHERSYAHHHARRALEAKGARKAIGGSAAVEVKLEKERKREAKELERMARAAGMNLDTRPPVSIKPEGSKTGNAGFKKAAGGWAKLPPSSFTASTTQNSGPPAGSSGMQIDGDKPVNKFKSTGFKVSGFAPISSSATIGFKPISGTGTVNNPNQPSPSSSSATLTRLPPAFVASSSTETSFKSSLNQQPEASTSVDDPSNLNATSTSTPAQPTSKFAQIAARLAARKAAAAAASAGATDPPSGADLAKSNLGQPGSKTHSYVSEVEKMLDL</sequence>
<accession>A0A2S4V4P2</accession>
<feature type="compositionally biased region" description="Low complexity" evidence="2">
    <location>
        <begin position="405"/>
        <end position="416"/>
    </location>
</feature>
<keyword evidence="1" id="KW-0862">Zinc</keyword>
<feature type="compositionally biased region" description="Low complexity" evidence="2">
    <location>
        <begin position="458"/>
        <end position="470"/>
    </location>
</feature>
<dbReference type="EMBL" id="PKSL01000111">
    <property type="protein sequence ID" value="POW04471.1"/>
    <property type="molecule type" value="Genomic_DNA"/>
</dbReference>
<evidence type="ECO:0000256" key="1">
    <source>
        <dbReference type="PROSITE-ProRule" id="PRU00042"/>
    </source>
</evidence>
<dbReference type="PROSITE" id="PS00028">
    <property type="entry name" value="ZINC_FINGER_C2H2_1"/>
    <property type="match status" value="1"/>
</dbReference>
<feature type="region of interest" description="Disordered" evidence="2">
    <location>
        <begin position="400"/>
        <end position="470"/>
    </location>
</feature>
<dbReference type="PROSITE" id="PS50157">
    <property type="entry name" value="ZINC_FINGER_C2H2_2"/>
    <property type="match status" value="1"/>
</dbReference>
<name>A0A2S4V4P2_9BASI</name>
<feature type="compositionally biased region" description="Low complexity" evidence="2">
    <location>
        <begin position="429"/>
        <end position="439"/>
    </location>
</feature>
<feature type="compositionally biased region" description="Basic and acidic residues" evidence="2">
    <location>
        <begin position="102"/>
        <end position="126"/>
    </location>
</feature>
<feature type="region of interest" description="Disordered" evidence="2">
    <location>
        <begin position="483"/>
        <end position="526"/>
    </location>
</feature>
<feature type="compositionally biased region" description="Low complexity" evidence="2">
    <location>
        <begin position="483"/>
        <end position="492"/>
    </location>
</feature>
<dbReference type="InterPro" id="IPR036236">
    <property type="entry name" value="Znf_C2H2_sf"/>
</dbReference>
<keyword evidence="1" id="KW-0479">Metal-binding</keyword>
<evidence type="ECO:0008006" key="7">
    <source>
        <dbReference type="Google" id="ProtNLM"/>
    </source>
</evidence>
<reference evidence="5" key="1">
    <citation type="submission" date="2017-12" db="EMBL/GenBank/DDBJ databases">
        <title>Gene loss provides genomic basis for host adaptation in cereal stripe rust fungi.</title>
        <authorList>
            <person name="Xia C."/>
        </authorList>
    </citation>
    <scope>NUCLEOTIDE SEQUENCE [LARGE SCALE GENOMIC DNA]</scope>
    <source>
        <strain evidence="5">93-210</strain>
    </source>
</reference>
<feature type="compositionally biased region" description="Polar residues" evidence="2">
    <location>
        <begin position="344"/>
        <end position="355"/>
    </location>
</feature>
<keyword evidence="6" id="KW-1185">Reference proteome</keyword>
<evidence type="ECO:0000259" key="3">
    <source>
        <dbReference type="PROSITE" id="PS50157"/>
    </source>
</evidence>
<dbReference type="Proteomes" id="UP000239156">
    <property type="component" value="Unassembled WGS sequence"/>
</dbReference>
<evidence type="ECO:0000256" key="2">
    <source>
        <dbReference type="SAM" id="MobiDB-lite"/>
    </source>
</evidence>
<feature type="compositionally biased region" description="Low complexity" evidence="2">
    <location>
        <begin position="78"/>
        <end position="97"/>
    </location>
</feature>
<dbReference type="InterPro" id="IPR000467">
    <property type="entry name" value="G_patch_dom"/>
</dbReference>
<dbReference type="PROSITE" id="PS50174">
    <property type="entry name" value="G_PATCH"/>
    <property type="match status" value="1"/>
</dbReference>
<feature type="compositionally biased region" description="Polar residues" evidence="2">
    <location>
        <begin position="440"/>
        <end position="457"/>
    </location>
</feature>
<evidence type="ECO:0000259" key="4">
    <source>
        <dbReference type="PROSITE" id="PS50174"/>
    </source>
</evidence>
<dbReference type="Pfam" id="PF01585">
    <property type="entry name" value="G-patch"/>
    <property type="match status" value="1"/>
</dbReference>
<protein>
    <recommendedName>
        <fullName evidence="7">G-patch domain-containing protein</fullName>
    </recommendedName>
</protein>
<gene>
    <name evidence="5" type="ORF">PSTT_10388</name>
</gene>
<feature type="region of interest" description="Disordered" evidence="2">
    <location>
        <begin position="312"/>
        <end position="371"/>
    </location>
</feature>
<dbReference type="AlphaFoldDB" id="A0A2S4V4P2"/>
<dbReference type="GO" id="GO:0008270">
    <property type="term" value="F:zinc ion binding"/>
    <property type="evidence" value="ECO:0007669"/>
    <property type="project" value="UniProtKB-KW"/>
</dbReference>
<feature type="region of interest" description="Disordered" evidence="2">
    <location>
        <begin position="78"/>
        <end position="139"/>
    </location>
</feature>
<dbReference type="GO" id="GO:0003676">
    <property type="term" value="F:nucleic acid binding"/>
    <property type="evidence" value="ECO:0007669"/>
    <property type="project" value="InterPro"/>
</dbReference>
<feature type="compositionally biased region" description="Low complexity" evidence="2">
    <location>
        <begin position="325"/>
        <end position="340"/>
    </location>
</feature>
<evidence type="ECO:0000313" key="6">
    <source>
        <dbReference type="Proteomes" id="UP000239156"/>
    </source>
</evidence>
<dbReference type="PANTHER" id="PTHR47251">
    <property type="entry name" value="FINGER DOMAIN PROTEIN, PUTATIVE (AFU_ORTHOLOGUE AFUA_3G04180)-RELATED"/>
    <property type="match status" value="1"/>
</dbReference>
<dbReference type="InterPro" id="IPR013087">
    <property type="entry name" value="Znf_C2H2_type"/>
</dbReference>
<feature type="compositionally biased region" description="Polar residues" evidence="2">
    <location>
        <begin position="505"/>
        <end position="516"/>
    </location>
</feature>
<dbReference type="VEuPathDB" id="FungiDB:PSTT_10388"/>
<proteinExistence type="predicted"/>
<dbReference type="SUPFAM" id="SSF57667">
    <property type="entry name" value="beta-beta-alpha zinc fingers"/>
    <property type="match status" value="1"/>
</dbReference>
<keyword evidence="1" id="KW-0863">Zinc-finger</keyword>